<dbReference type="GO" id="GO:0006629">
    <property type="term" value="P:lipid metabolic process"/>
    <property type="evidence" value="ECO:0007669"/>
    <property type="project" value="InterPro"/>
</dbReference>
<evidence type="ECO:0000313" key="2">
    <source>
        <dbReference type="Proteomes" id="UP000077266"/>
    </source>
</evidence>
<keyword evidence="2" id="KW-1185">Reference proteome</keyword>
<organism evidence="1 2">
    <name type="scientific">Exidia glandulosa HHB12029</name>
    <dbReference type="NCBI Taxonomy" id="1314781"/>
    <lineage>
        <taxon>Eukaryota</taxon>
        <taxon>Fungi</taxon>
        <taxon>Dikarya</taxon>
        <taxon>Basidiomycota</taxon>
        <taxon>Agaricomycotina</taxon>
        <taxon>Agaricomycetes</taxon>
        <taxon>Auriculariales</taxon>
        <taxon>Exidiaceae</taxon>
        <taxon>Exidia</taxon>
    </lineage>
</organism>
<dbReference type="OrthoDB" id="1046782at2759"/>
<dbReference type="SUPFAM" id="SSF51695">
    <property type="entry name" value="PLC-like phosphodiesterases"/>
    <property type="match status" value="1"/>
</dbReference>
<gene>
    <name evidence="1" type="ORF">EXIGLDRAFT_619650</name>
</gene>
<evidence type="ECO:0000313" key="1">
    <source>
        <dbReference type="EMBL" id="KZV88271.1"/>
    </source>
</evidence>
<dbReference type="AlphaFoldDB" id="A0A165F2Z9"/>
<dbReference type="PANTHER" id="PTHR13593">
    <property type="match status" value="1"/>
</dbReference>
<dbReference type="GO" id="GO:0008081">
    <property type="term" value="F:phosphoric diester hydrolase activity"/>
    <property type="evidence" value="ECO:0007669"/>
    <property type="project" value="InterPro"/>
</dbReference>
<sequence>MGDKGSLVLVNGTPYTWQLTLVHSYQLTQWDASFPRTIAPFAAAAITVQRADSVFRDRTQDGGEASYTLLTNSANQPIFQVQARADGGQPFRLQVLLQNFAAQNNPLGSVVKVGWVVGGQVNYVLAGSTTSSGGAGSGFVCNNPPEAWMQANMALLGGRTLRQICMPGSHDAGISMRSAGTTGAFDCNILTQTAGIGAQLSAGVRYFDLRPVIAGGQFSTGHYSLLEVAGRKSWQGANGQSFASIVADLNAFTSRCAELIILNVSHELNTDLGNASYASFTQTEWDRFLGYLQTNVHNLYIAPGGVNVDLSSQTLRSFIGAGRAAVLVMFAPSDGANVTLSAQFAGRGFYKYNQLNAYDRYSNTNDLAGMTSDQLTKMRAQRPTPNNSFFLLSWTLTQNATQAATCFLGTASSILELAAKANPTLFTTFFPACTSSCFPNVLYLDDCADPTHTALAMAVNNLMVRC</sequence>
<accession>A0A165F2Z9</accession>
<dbReference type="Proteomes" id="UP000077266">
    <property type="component" value="Unassembled WGS sequence"/>
</dbReference>
<protein>
    <submittedName>
        <fullName evidence="1">PLC-like phosphodiesterase</fullName>
    </submittedName>
</protein>
<proteinExistence type="predicted"/>
<dbReference type="InterPro" id="IPR017946">
    <property type="entry name" value="PLC-like_Pdiesterase_TIM-brl"/>
</dbReference>
<dbReference type="Gene3D" id="3.20.20.190">
    <property type="entry name" value="Phosphatidylinositol (PI) phosphodiesterase"/>
    <property type="match status" value="1"/>
</dbReference>
<dbReference type="InParanoid" id="A0A165F2Z9"/>
<dbReference type="PANTHER" id="PTHR13593:SF143">
    <property type="entry name" value="PHOSPHATIDYLINOSITOL-SPECIFIC PHOSPHOLIPASE C X DOMAIN-CONTAINING PROTEIN"/>
    <property type="match status" value="1"/>
</dbReference>
<dbReference type="EMBL" id="KV426104">
    <property type="protein sequence ID" value="KZV88271.1"/>
    <property type="molecule type" value="Genomic_DNA"/>
</dbReference>
<reference evidence="1 2" key="1">
    <citation type="journal article" date="2016" name="Mol. Biol. Evol.">
        <title>Comparative Genomics of Early-Diverging Mushroom-Forming Fungi Provides Insights into the Origins of Lignocellulose Decay Capabilities.</title>
        <authorList>
            <person name="Nagy L.G."/>
            <person name="Riley R."/>
            <person name="Tritt A."/>
            <person name="Adam C."/>
            <person name="Daum C."/>
            <person name="Floudas D."/>
            <person name="Sun H."/>
            <person name="Yadav J.S."/>
            <person name="Pangilinan J."/>
            <person name="Larsson K.H."/>
            <person name="Matsuura K."/>
            <person name="Barry K."/>
            <person name="Labutti K."/>
            <person name="Kuo R."/>
            <person name="Ohm R.A."/>
            <person name="Bhattacharya S.S."/>
            <person name="Shirouzu T."/>
            <person name="Yoshinaga Y."/>
            <person name="Martin F.M."/>
            <person name="Grigoriev I.V."/>
            <person name="Hibbett D.S."/>
        </authorList>
    </citation>
    <scope>NUCLEOTIDE SEQUENCE [LARGE SCALE GENOMIC DNA]</scope>
    <source>
        <strain evidence="1 2">HHB12029</strain>
    </source>
</reference>
<dbReference type="InterPro" id="IPR051057">
    <property type="entry name" value="PI-PLC_domain"/>
</dbReference>
<name>A0A165F2Z9_EXIGL</name>